<evidence type="ECO:0000313" key="2">
    <source>
        <dbReference type="Proteomes" id="UP000670092"/>
    </source>
</evidence>
<dbReference type="VEuPathDB" id="FungiDB:I7I52_05178"/>
<dbReference type="Proteomes" id="UP000670092">
    <property type="component" value="Unassembled WGS sequence"/>
</dbReference>
<evidence type="ECO:0000313" key="1">
    <source>
        <dbReference type="EMBL" id="KAG5293756.1"/>
    </source>
</evidence>
<dbReference type="EMBL" id="JAEVHI010000004">
    <property type="protein sequence ID" value="KAG5293756.1"/>
    <property type="molecule type" value="Genomic_DNA"/>
</dbReference>
<proteinExistence type="predicted"/>
<gene>
    <name evidence="1" type="ORF">I7I52_05178</name>
</gene>
<comment type="caution">
    <text evidence="1">The sequence shown here is derived from an EMBL/GenBank/DDBJ whole genome shotgun (WGS) entry which is preliminary data.</text>
</comment>
<protein>
    <submittedName>
        <fullName evidence="1">Uncharacterized protein</fullName>
    </submittedName>
</protein>
<organism evidence="1 2">
    <name type="scientific">Ajellomyces capsulatus</name>
    <name type="common">Darling's disease fungus</name>
    <name type="synonym">Histoplasma capsulatum</name>
    <dbReference type="NCBI Taxonomy" id="5037"/>
    <lineage>
        <taxon>Eukaryota</taxon>
        <taxon>Fungi</taxon>
        <taxon>Dikarya</taxon>
        <taxon>Ascomycota</taxon>
        <taxon>Pezizomycotina</taxon>
        <taxon>Eurotiomycetes</taxon>
        <taxon>Eurotiomycetidae</taxon>
        <taxon>Onygenales</taxon>
        <taxon>Ajellomycetaceae</taxon>
        <taxon>Histoplasma</taxon>
    </lineage>
</organism>
<reference evidence="1 2" key="1">
    <citation type="submission" date="2021-01" db="EMBL/GenBank/DDBJ databases">
        <title>Chromosome-level genome assembly of a human fungal pathogen reveals clustering of transcriptionally co-regulated genes.</title>
        <authorList>
            <person name="Voorhies M."/>
            <person name="Cohen S."/>
            <person name="Shea T.P."/>
            <person name="Petrus S."/>
            <person name="Munoz J.F."/>
            <person name="Poplawski S."/>
            <person name="Goldman W.E."/>
            <person name="Michael T."/>
            <person name="Cuomo C.A."/>
            <person name="Sil A."/>
            <person name="Beyhan S."/>
        </authorList>
    </citation>
    <scope>NUCLEOTIDE SEQUENCE [LARGE SCALE GENOMIC DNA]</scope>
    <source>
        <strain evidence="1 2">G184AR</strain>
    </source>
</reference>
<accession>A0A8H7YME6</accession>
<dbReference type="AlphaFoldDB" id="A0A8H7YME6"/>
<sequence>MSLRMNLTQNPFASSYSTPFQKALHIYFIHTRDSLPADTIFLESKSLHSPSIYSHVCFYKRLN</sequence>
<name>A0A8H7YME6_AJECA</name>